<evidence type="ECO:0000256" key="1">
    <source>
        <dbReference type="SAM" id="MobiDB-lite"/>
    </source>
</evidence>
<keyword evidence="2" id="KW-0732">Signal</keyword>
<sequence length="123" mass="13634">MTHKTTLFSLITGLLLLAATPIFAQNSPTKEEKGASYETNKEKEIRDEIRLTDAKKLKAETKATARITEANAKEAKRIDEEATYAAKQAKRAARMEAKAQRNRADADKQAIKSAKAIEKSDNN</sequence>
<accession>A0ABV1RYP5</accession>
<organism evidence="3 4">
    <name type="scientific">Pontibacter populi</name>
    <dbReference type="NCBI Taxonomy" id="890055"/>
    <lineage>
        <taxon>Bacteria</taxon>
        <taxon>Pseudomonadati</taxon>
        <taxon>Bacteroidota</taxon>
        <taxon>Cytophagia</taxon>
        <taxon>Cytophagales</taxon>
        <taxon>Hymenobacteraceae</taxon>
        <taxon>Pontibacter</taxon>
    </lineage>
</organism>
<keyword evidence="4" id="KW-1185">Reference proteome</keyword>
<reference evidence="3 4" key="1">
    <citation type="submission" date="2024-06" db="EMBL/GenBank/DDBJ databases">
        <title>Pontibacter populi HYL7-15.</title>
        <authorList>
            <person name="Kim M.K."/>
        </authorList>
    </citation>
    <scope>NUCLEOTIDE SEQUENCE [LARGE SCALE GENOMIC DNA]</scope>
    <source>
        <strain evidence="3 4">HYL7-15</strain>
    </source>
</reference>
<feature type="chain" id="PRO_5045335176" description="DUF4398 domain-containing protein" evidence="2">
    <location>
        <begin position="25"/>
        <end position="123"/>
    </location>
</feature>
<dbReference type="EMBL" id="JBEOKT010000025">
    <property type="protein sequence ID" value="MER2999518.1"/>
    <property type="molecule type" value="Genomic_DNA"/>
</dbReference>
<proteinExistence type="predicted"/>
<evidence type="ECO:0000313" key="4">
    <source>
        <dbReference type="Proteomes" id="UP001476807"/>
    </source>
</evidence>
<comment type="caution">
    <text evidence="3">The sequence shown here is derived from an EMBL/GenBank/DDBJ whole genome shotgun (WGS) entry which is preliminary data.</text>
</comment>
<protein>
    <recommendedName>
        <fullName evidence="5">DUF4398 domain-containing protein</fullName>
    </recommendedName>
</protein>
<gene>
    <name evidence="3" type="ORF">ABS362_18345</name>
</gene>
<feature type="region of interest" description="Disordered" evidence="1">
    <location>
        <begin position="92"/>
        <end position="123"/>
    </location>
</feature>
<dbReference type="RefSeq" id="WP_350414362.1">
    <property type="nucleotide sequence ID" value="NZ_JBEOKT010000025.1"/>
</dbReference>
<evidence type="ECO:0008006" key="5">
    <source>
        <dbReference type="Google" id="ProtNLM"/>
    </source>
</evidence>
<evidence type="ECO:0000256" key="2">
    <source>
        <dbReference type="SAM" id="SignalP"/>
    </source>
</evidence>
<name>A0ABV1RYP5_9BACT</name>
<feature type="signal peptide" evidence="2">
    <location>
        <begin position="1"/>
        <end position="24"/>
    </location>
</feature>
<feature type="compositionally biased region" description="Basic and acidic residues" evidence="1">
    <location>
        <begin position="93"/>
        <end position="123"/>
    </location>
</feature>
<dbReference type="Proteomes" id="UP001476807">
    <property type="component" value="Unassembled WGS sequence"/>
</dbReference>
<evidence type="ECO:0000313" key="3">
    <source>
        <dbReference type="EMBL" id="MER2999518.1"/>
    </source>
</evidence>